<gene>
    <name evidence="2" type="ORF">EWM63_28475</name>
</gene>
<accession>A0A4P6L4A5</accession>
<dbReference type="KEGG" id="plue:EWM63_28475"/>
<sequence>MAKRLARAKQASPMRDTPDDEVAKAAKLAQAELSFPKTAEGVARASKTSHRFADCAARASAWMAAVYLRDPVAENPFAGLAREQLSTVVHDQSGAFNLPERAAASMQVRSDELRWREAMHAKLDRARSEGGSLGGLFREALAHFNELPRAERAQYPKVHAAGLENLIKFASGATGGAGGTTARNDVSLDIAQALGGPLPGETGEFERACGIASYPRITAPTPYVSTPCLCNPSCRPASEDGGR</sequence>
<dbReference type="EMBL" id="CP035913">
    <property type="protein sequence ID" value="QBE66420.1"/>
    <property type="molecule type" value="Genomic_DNA"/>
</dbReference>
<name>A0A4P6L4A5_9BURK</name>
<dbReference type="OrthoDB" id="6282430at2"/>
<dbReference type="Proteomes" id="UP000290637">
    <property type="component" value="Chromosome"/>
</dbReference>
<keyword evidence="3" id="KW-1185">Reference proteome</keyword>
<feature type="region of interest" description="Disordered" evidence="1">
    <location>
        <begin position="1"/>
        <end position="20"/>
    </location>
</feature>
<dbReference type="RefSeq" id="WP_130189527.1">
    <property type="nucleotide sequence ID" value="NZ_CP035913.1"/>
</dbReference>
<protein>
    <submittedName>
        <fullName evidence="2">Uncharacterized protein</fullName>
    </submittedName>
</protein>
<evidence type="ECO:0000313" key="3">
    <source>
        <dbReference type="Proteomes" id="UP000290637"/>
    </source>
</evidence>
<reference evidence="2 3" key="1">
    <citation type="submission" date="2019-02" db="EMBL/GenBank/DDBJ databases">
        <title>Draft Genome Sequences of Six Type Strains of the Genus Massilia.</title>
        <authorList>
            <person name="Miess H."/>
            <person name="Frediansyhah A."/>
            <person name="Gross H."/>
        </authorList>
    </citation>
    <scope>NUCLEOTIDE SEQUENCE [LARGE SCALE GENOMIC DNA]</scope>
    <source>
        <strain evidence="2 3">DSM 17473</strain>
    </source>
</reference>
<evidence type="ECO:0000256" key="1">
    <source>
        <dbReference type="SAM" id="MobiDB-lite"/>
    </source>
</evidence>
<proteinExistence type="predicted"/>
<organism evidence="2 3">
    <name type="scientific">Pseudoduganella lutea</name>
    <dbReference type="NCBI Taxonomy" id="321985"/>
    <lineage>
        <taxon>Bacteria</taxon>
        <taxon>Pseudomonadati</taxon>
        <taxon>Pseudomonadota</taxon>
        <taxon>Betaproteobacteria</taxon>
        <taxon>Burkholderiales</taxon>
        <taxon>Oxalobacteraceae</taxon>
        <taxon>Telluria group</taxon>
        <taxon>Pseudoduganella</taxon>
    </lineage>
</organism>
<dbReference type="AlphaFoldDB" id="A0A4P6L4A5"/>
<evidence type="ECO:0000313" key="2">
    <source>
        <dbReference type="EMBL" id="QBE66420.1"/>
    </source>
</evidence>